<gene>
    <name evidence="1" type="ORF">AREALGSMS7_02517</name>
</gene>
<organism evidence="1 2">
    <name type="scientific">Arenibacter algicola</name>
    <dbReference type="NCBI Taxonomy" id="616991"/>
    <lineage>
        <taxon>Bacteria</taxon>
        <taxon>Pseudomonadati</taxon>
        <taxon>Bacteroidota</taxon>
        <taxon>Flavobacteriia</taxon>
        <taxon>Flavobacteriales</taxon>
        <taxon>Flavobacteriaceae</taxon>
        <taxon>Arenibacter</taxon>
    </lineage>
</organism>
<reference evidence="1 2" key="1">
    <citation type="submission" date="2017-07" db="EMBL/GenBank/DDBJ databases">
        <title>Genome Sequence of Arenibacter algicola Strain SMS7 Isolated from a culture of the Diatom Skeletonema marinoi.</title>
        <authorList>
            <person name="Topel M."/>
            <person name="Pinder M.I.M."/>
            <person name="Johansson O.N."/>
            <person name="Kourtchenko O."/>
            <person name="Godhe A."/>
            <person name="Clarke A.K."/>
        </authorList>
    </citation>
    <scope>NUCLEOTIDE SEQUENCE [LARGE SCALE GENOMIC DNA]</scope>
    <source>
        <strain evidence="1 2">SMS7</strain>
    </source>
</reference>
<sequence>MNLSIKESYSRPFEFIPQTVLWTIKHRDSEKNNDNLIGINTSIILNLTSLVESFNKELMISWIKNHLSESEAEPEIENDDLPNCDISMGEFLLERLTDELILEIESSEWNKQLKLFTKITNNEVKNIVEQETLNGMNQLFKYRNIITHGNKLSLVEWNYDNKTSERLEPNKFEAIFTFLKQQNLVSGKLKYVKSNIYELTFSNEVIDYFIVTINKYLDQVKESFDISVEINKPLFELKI</sequence>
<evidence type="ECO:0000313" key="1">
    <source>
        <dbReference type="EMBL" id="ASO05960.1"/>
    </source>
</evidence>
<dbReference type="RefSeq" id="WP_157730788.1">
    <property type="nucleotide sequence ID" value="NZ_CP022515.1"/>
</dbReference>
<protein>
    <submittedName>
        <fullName evidence="1">Uncharacterized protein</fullName>
    </submittedName>
</protein>
<evidence type="ECO:0000313" key="2">
    <source>
        <dbReference type="Proteomes" id="UP000204551"/>
    </source>
</evidence>
<proteinExistence type="predicted"/>
<dbReference type="KEGG" id="aalg:AREALGSMS7_02517"/>
<dbReference type="AlphaFoldDB" id="A0A221UXH3"/>
<name>A0A221UXH3_9FLAO</name>
<accession>A0A221UXH3</accession>
<dbReference type="Proteomes" id="UP000204551">
    <property type="component" value="Chromosome"/>
</dbReference>
<dbReference type="EMBL" id="CP022515">
    <property type="protein sequence ID" value="ASO05960.1"/>
    <property type="molecule type" value="Genomic_DNA"/>
</dbReference>